<feature type="region of interest" description="Disordered" evidence="1">
    <location>
        <begin position="28"/>
        <end position="82"/>
    </location>
</feature>
<dbReference type="GeneID" id="66520858"/>
<dbReference type="Proteomes" id="UP000518681">
    <property type="component" value="Unassembled WGS sequence"/>
</dbReference>
<evidence type="ECO:0000313" key="3">
    <source>
        <dbReference type="EMBL" id="AJZ56433.1"/>
    </source>
</evidence>
<name>A0AAW3V510_9BURK</name>
<evidence type="ECO:0000313" key="4">
    <source>
        <dbReference type="EMBL" id="MBB6204996.1"/>
    </source>
</evidence>
<proteinExistence type="predicted"/>
<dbReference type="EMBL" id="JACIIK010000011">
    <property type="protein sequence ID" value="MBB6204996.1"/>
    <property type="molecule type" value="Genomic_DNA"/>
</dbReference>
<evidence type="ECO:0000256" key="1">
    <source>
        <dbReference type="SAM" id="MobiDB-lite"/>
    </source>
</evidence>
<accession>A0AAW3V510</accession>
<protein>
    <recommendedName>
        <fullName evidence="7">DUF4148 domain-containing protein</fullName>
    </recommendedName>
</protein>
<reference evidence="4 6" key="2">
    <citation type="submission" date="2020-08" db="EMBL/GenBank/DDBJ databases">
        <title>Genomic Encyclopedia of Type Strains, Phase IV (KMG-V): Genome sequencing to study the core and pangenomes of soil and plant-associated prokaryotes.</title>
        <authorList>
            <person name="Whitman W."/>
        </authorList>
    </citation>
    <scope>NUCLEOTIDE SEQUENCE [LARGE SCALE GENOMIC DNA]</scope>
    <source>
        <strain evidence="4 6">SEMIA 4013</strain>
    </source>
</reference>
<dbReference type="Proteomes" id="UP000032614">
    <property type="component" value="Plasmid pBIL"/>
</dbReference>
<dbReference type="KEGG" id="bfn:OI25_8226"/>
<dbReference type="Pfam" id="PF13663">
    <property type="entry name" value="DUF4148"/>
    <property type="match status" value="1"/>
</dbReference>
<dbReference type="InterPro" id="IPR025421">
    <property type="entry name" value="DUF4148"/>
</dbReference>
<organism evidence="4 6">
    <name type="scientific">Paraburkholderia fungorum</name>
    <dbReference type="NCBI Taxonomy" id="134537"/>
    <lineage>
        <taxon>Bacteria</taxon>
        <taxon>Pseudomonadati</taxon>
        <taxon>Pseudomonadota</taxon>
        <taxon>Betaproteobacteria</taxon>
        <taxon>Burkholderiales</taxon>
        <taxon>Burkholderiaceae</taxon>
        <taxon>Paraburkholderia</taxon>
    </lineage>
</organism>
<keyword evidence="2" id="KW-0732">Signal</keyword>
<gene>
    <name evidence="4" type="ORF">GGD69_005890</name>
    <name evidence="3" type="ORF">OI25_8226</name>
</gene>
<reference evidence="3 5" key="1">
    <citation type="journal article" date="2015" name="Genome Announc.">
        <title>Complete genome sequences for 59 burkholderia isolates, both pathogenic and near neighbor.</title>
        <authorList>
            <person name="Johnson S.L."/>
            <person name="Bishop-Lilly K.A."/>
            <person name="Ladner J.T."/>
            <person name="Daligault H.E."/>
            <person name="Davenport K.W."/>
            <person name="Jaissle J."/>
            <person name="Frey K.G."/>
            <person name="Koroleva G.I."/>
            <person name="Bruce D.C."/>
            <person name="Coyne S.R."/>
            <person name="Broomall S.M."/>
            <person name="Li P.E."/>
            <person name="Teshima H."/>
            <person name="Gibbons H.S."/>
            <person name="Palacios G.F."/>
            <person name="Rosenzweig C.N."/>
            <person name="Redden C.L."/>
            <person name="Xu Y."/>
            <person name="Minogue T.D."/>
            <person name="Chain P.S."/>
        </authorList>
    </citation>
    <scope>NUCLEOTIDE SEQUENCE [LARGE SCALE GENOMIC DNA]</scope>
    <source>
        <strain evidence="3 5">ATCC BAA-463</strain>
        <plasmid evidence="3 5">pBIL</plasmid>
    </source>
</reference>
<feature type="signal peptide" evidence="2">
    <location>
        <begin position="1"/>
        <end position="25"/>
    </location>
</feature>
<geneLocation type="plasmid" evidence="3 5">
    <name>pBIL</name>
</geneLocation>
<evidence type="ECO:0000313" key="5">
    <source>
        <dbReference type="Proteomes" id="UP000032614"/>
    </source>
</evidence>
<dbReference type="AlphaFoldDB" id="A0AAW3V510"/>
<evidence type="ECO:0008006" key="7">
    <source>
        <dbReference type="Google" id="ProtNLM"/>
    </source>
</evidence>
<evidence type="ECO:0000313" key="6">
    <source>
        <dbReference type="Proteomes" id="UP000518681"/>
    </source>
</evidence>
<keyword evidence="3" id="KW-0614">Plasmid</keyword>
<dbReference type="EMBL" id="CP010024">
    <property type="protein sequence ID" value="AJZ56433.1"/>
    <property type="molecule type" value="Genomic_DNA"/>
</dbReference>
<dbReference type="RefSeq" id="WP_052660738.1">
    <property type="nucleotide sequence ID" value="NZ_CADFGE010000013.1"/>
</dbReference>
<evidence type="ECO:0000256" key="2">
    <source>
        <dbReference type="SAM" id="SignalP"/>
    </source>
</evidence>
<feature type="chain" id="PRO_5044171679" description="DUF4148 domain-containing protein" evidence="2">
    <location>
        <begin position="26"/>
        <end position="142"/>
    </location>
</feature>
<feature type="compositionally biased region" description="Polar residues" evidence="1">
    <location>
        <begin position="45"/>
        <end position="54"/>
    </location>
</feature>
<sequence>MKRTTLFKQSVFATLFLSATVTAFAAGGQANGPGRNPNPYAVSAAGSSSRSQETALACNPNPGAMAPGTGADGPANVTGSAGYGKTRAEVRAELLQAQRAGLAPVHKNDYPPSAETIARNRVRFQQIEQAWHTGDQVTASEQ</sequence>